<evidence type="ECO:0000256" key="1">
    <source>
        <dbReference type="SAM" id="Coils"/>
    </source>
</evidence>
<feature type="region of interest" description="Disordered" evidence="2">
    <location>
        <begin position="704"/>
        <end position="735"/>
    </location>
</feature>
<feature type="compositionally biased region" description="Polar residues" evidence="2">
    <location>
        <begin position="489"/>
        <end position="517"/>
    </location>
</feature>
<evidence type="ECO:0000256" key="2">
    <source>
        <dbReference type="SAM" id="MobiDB-lite"/>
    </source>
</evidence>
<feature type="region of interest" description="Disordered" evidence="2">
    <location>
        <begin position="489"/>
        <end position="536"/>
    </location>
</feature>
<feature type="compositionally biased region" description="Low complexity" evidence="2">
    <location>
        <begin position="142"/>
        <end position="157"/>
    </location>
</feature>
<dbReference type="Proteomes" id="UP001165090">
    <property type="component" value="Unassembled WGS sequence"/>
</dbReference>
<feature type="region of interest" description="Disordered" evidence="2">
    <location>
        <begin position="134"/>
        <end position="162"/>
    </location>
</feature>
<gene>
    <name evidence="3" type="ORF">VaNZ11_005559</name>
</gene>
<sequence>MVTPSAMLQLPQPHALALVFGGLFLGRKKPQKKSLLEEQNISFHPQLSQWAERGMENVSLATDELPPFPTANHEVQDAVSMRCSVEEHYELPDNLRGTSTSDAAGQRDILRVEHPYLPVPSGRGPIVLLSPLSRTEDDQPLSASSDCSSADGSGSPSTRKNSFFSLANGVRNLNDSSTSASSSRSESACGSTEDTATSVEAADGSDFPDVLELSTCCARAVEASQPVEMPNQLLLAAQPQPQRMDSMEMSSKRPSPVSVLHASSSAISAARANLEQSQAGSLVSPSLLLLQDVRLCGAACEHKCEDALDDAIGAGGGSEGRLVMSRSSSLALSFADYVHHDSLVESDLLLGEHQSATDGQDTSTGRMQQQQQQYKLGQTAVGHYEAVGTNPLDDTFSFAPVRALELLSNAENSACDAYIRTCDVEVTAYPGAGCDWGARGCTKPTSCRFDPLSCSGLPAFNATLLQAEVTSESTGFECVRWAESLLSAPSGTEVQRQGQQSGPLITSNSRQGSNSVPKTLISPAAEPQGDGNGASTSCPMPACITKTSGAVDITTVDSTLQLLKHLRGSLLAAGISRHQVHKTSIESSDGGANGSGLGLELQSEQAKALGAPDEISQSLVEAAQKLVGLGLLPGPLSSGNQQPPVKSAQSLHSTVPAAELSGEAACSSALMVEVAVQDTTFGKHVSAGGAAAATEYHCEQGAAGAAGRHDSSSCSAPAQVPNGEPEPCRAQTSRPRRRTALLKRMQAEWAIVQERVGAMVDDYSALAKCVAAAVSKQLALQRHCSALEKGKALVARQIQQERKQREALERQVEQQRAQQEALTLQLERERDARELLERQMQQEREQREGLMKQLERASAREQALCAGTATLQLELDEMLLCLGQESTKVALLAEALRVAGGDPDTLIEQVESEFAVKEVGPL</sequence>
<keyword evidence="1" id="KW-0175">Coiled coil</keyword>
<name>A0ABQ5RZ62_9CHLO</name>
<dbReference type="EMBL" id="BSDZ01000013">
    <property type="protein sequence ID" value="GLI62810.1"/>
    <property type="molecule type" value="Genomic_DNA"/>
</dbReference>
<comment type="caution">
    <text evidence="3">The sequence shown here is derived from an EMBL/GenBank/DDBJ whole genome shotgun (WGS) entry which is preliminary data.</text>
</comment>
<accession>A0ABQ5RZ62</accession>
<feature type="region of interest" description="Disordered" evidence="2">
    <location>
        <begin position="174"/>
        <end position="203"/>
    </location>
</feature>
<proteinExistence type="predicted"/>
<organism evidence="3 4">
    <name type="scientific">Volvox africanus</name>
    <dbReference type="NCBI Taxonomy" id="51714"/>
    <lineage>
        <taxon>Eukaryota</taxon>
        <taxon>Viridiplantae</taxon>
        <taxon>Chlorophyta</taxon>
        <taxon>core chlorophytes</taxon>
        <taxon>Chlorophyceae</taxon>
        <taxon>CS clade</taxon>
        <taxon>Chlamydomonadales</taxon>
        <taxon>Volvocaceae</taxon>
        <taxon>Volvox</taxon>
    </lineage>
</organism>
<feature type="coiled-coil region" evidence="1">
    <location>
        <begin position="791"/>
        <end position="860"/>
    </location>
</feature>
<evidence type="ECO:0000313" key="3">
    <source>
        <dbReference type="EMBL" id="GLI62810.1"/>
    </source>
</evidence>
<keyword evidence="4" id="KW-1185">Reference proteome</keyword>
<evidence type="ECO:0000313" key="4">
    <source>
        <dbReference type="Proteomes" id="UP001165090"/>
    </source>
</evidence>
<feature type="compositionally biased region" description="Low complexity" evidence="2">
    <location>
        <begin position="176"/>
        <end position="193"/>
    </location>
</feature>
<reference evidence="3 4" key="1">
    <citation type="journal article" date="2023" name="IScience">
        <title>Expanded male sex-determining region conserved during the evolution of homothallism in the green alga Volvox.</title>
        <authorList>
            <person name="Yamamoto K."/>
            <person name="Matsuzaki R."/>
            <person name="Mahakham W."/>
            <person name="Heman W."/>
            <person name="Sekimoto H."/>
            <person name="Kawachi M."/>
            <person name="Minakuchi Y."/>
            <person name="Toyoda A."/>
            <person name="Nozaki H."/>
        </authorList>
    </citation>
    <scope>NUCLEOTIDE SEQUENCE [LARGE SCALE GENOMIC DNA]</scope>
    <source>
        <strain evidence="3 4">NIES-4468</strain>
    </source>
</reference>
<protein>
    <submittedName>
        <fullName evidence="3">Uncharacterized protein</fullName>
    </submittedName>
</protein>